<dbReference type="Proteomes" id="UP001596066">
    <property type="component" value="Unassembled WGS sequence"/>
</dbReference>
<evidence type="ECO:0000313" key="3">
    <source>
        <dbReference type="Proteomes" id="UP001596066"/>
    </source>
</evidence>
<name>A0ABW0VFY4_9ACTN</name>
<reference evidence="3" key="1">
    <citation type="journal article" date="2019" name="Int. J. Syst. Evol. Microbiol.">
        <title>The Global Catalogue of Microorganisms (GCM) 10K type strain sequencing project: providing services to taxonomists for standard genome sequencing and annotation.</title>
        <authorList>
            <consortium name="The Broad Institute Genomics Platform"/>
            <consortium name="The Broad Institute Genome Sequencing Center for Infectious Disease"/>
            <person name="Wu L."/>
            <person name="Ma J."/>
        </authorList>
    </citation>
    <scope>NUCLEOTIDE SEQUENCE [LARGE SCALE GENOMIC DNA]</scope>
    <source>
        <strain evidence="3">CGMCC 4.1622</strain>
    </source>
</reference>
<gene>
    <name evidence="2" type="ORF">ACFPZF_18990</name>
</gene>
<feature type="compositionally biased region" description="Polar residues" evidence="1">
    <location>
        <begin position="118"/>
        <end position="130"/>
    </location>
</feature>
<organism evidence="2 3">
    <name type="scientific">Kitasatospora cinereorecta</name>
    <dbReference type="NCBI Taxonomy" id="285560"/>
    <lineage>
        <taxon>Bacteria</taxon>
        <taxon>Bacillati</taxon>
        <taxon>Actinomycetota</taxon>
        <taxon>Actinomycetes</taxon>
        <taxon>Kitasatosporales</taxon>
        <taxon>Streptomycetaceae</taxon>
        <taxon>Kitasatospora</taxon>
    </lineage>
</organism>
<evidence type="ECO:0000256" key="1">
    <source>
        <dbReference type="SAM" id="MobiDB-lite"/>
    </source>
</evidence>
<sequence length="148" mass="15888">MSSGFQVEVDNLRAFAAQVRRLLSDFEANANGNKVHAMSSVAGGAFGGFVEAQDLHTKYLDMTDQLRRVLFLIYDAIDDAQRKADLTATNYEEHEHQTAQALKLNDDGWSAAPPPATQVRSTSGQTTRPATTQQPGSGTTSTGGGGTW</sequence>
<dbReference type="RefSeq" id="WP_346142884.1">
    <property type="nucleotide sequence ID" value="NZ_BAAAUA010000011.1"/>
</dbReference>
<dbReference type="EMBL" id="JBHSOC010000032">
    <property type="protein sequence ID" value="MFC5643436.1"/>
    <property type="molecule type" value="Genomic_DNA"/>
</dbReference>
<keyword evidence="3" id="KW-1185">Reference proteome</keyword>
<accession>A0ABW0VFY4</accession>
<protein>
    <submittedName>
        <fullName evidence="2">Uncharacterized protein</fullName>
    </submittedName>
</protein>
<feature type="region of interest" description="Disordered" evidence="1">
    <location>
        <begin position="106"/>
        <end position="148"/>
    </location>
</feature>
<feature type="compositionally biased region" description="Low complexity" evidence="1">
    <location>
        <begin position="131"/>
        <end position="140"/>
    </location>
</feature>
<proteinExistence type="predicted"/>
<evidence type="ECO:0000313" key="2">
    <source>
        <dbReference type="EMBL" id="MFC5643436.1"/>
    </source>
</evidence>
<comment type="caution">
    <text evidence="2">The sequence shown here is derived from an EMBL/GenBank/DDBJ whole genome shotgun (WGS) entry which is preliminary data.</text>
</comment>